<dbReference type="EMBL" id="UXAV01000043">
    <property type="protein sequence ID" value="VDC32100.1"/>
    <property type="molecule type" value="Genomic_DNA"/>
</dbReference>
<reference evidence="2 3" key="1">
    <citation type="submission" date="2018-11" db="EMBL/GenBank/DDBJ databases">
        <authorList>
            <person name="Criscuolo A."/>
        </authorList>
    </citation>
    <scope>NUCLEOTIDE SEQUENCE [LARGE SCALE GENOMIC DNA]</scope>
    <source>
        <strain evidence="2">ATB-66</strain>
    </source>
</reference>
<evidence type="ECO:0008006" key="4">
    <source>
        <dbReference type="Google" id="ProtNLM"/>
    </source>
</evidence>
<feature type="transmembrane region" description="Helical" evidence="1">
    <location>
        <begin position="29"/>
        <end position="46"/>
    </location>
</feature>
<keyword evidence="1" id="KW-0812">Transmembrane</keyword>
<evidence type="ECO:0000313" key="2">
    <source>
        <dbReference type="EMBL" id="VDC32100.1"/>
    </source>
</evidence>
<dbReference type="Proteomes" id="UP000270468">
    <property type="component" value="Unassembled WGS sequence"/>
</dbReference>
<gene>
    <name evidence="2" type="ORF">FILTAD_02587</name>
</gene>
<keyword evidence="1" id="KW-0472">Membrane</keyword>
<dbReference type="Pfam" id="PF13129">
    <property type="entry name" value="DUF3953"/>
    <property type="match status" value="1"/>
</dbReference>
<dbReference type="RefSeq" id="WP_238988253.1">
    <property type="nucleotide sequence ID" value="NZ_CBCRXF010000008.1"/>
</dbReference>
<keyword evidence="1" id="KW-1133">Transmembrane helix</keyword>
<evidence type="ECO:0000313" key="3">
    <source>
        <dbReference type="Proteomes" id="UP000270468"/>
    </source>
</evidence>
<accession>A0A3P5XBQ8</accession>
<feature type="transmembrane region" description="Helical" evidence="1">
    <location>
        <begin position="53"/>
        <end position="73"/>
    </location>
</feature>
<organism evidence="2 3">
    <name type="scientific">Filibacter tadaridae</name>
    <dbReference type="NCBI Taxonomy" id="2483811"/>
    <lineage>
        <taxon>Bacteria</taxon>
        <taxon>Bacillati</taxon>
        <taxon>Bacillota</taxon>
        <taxon>Bacilli</taxon>
        <taxon>Bacillales</taxon>
        <taxon>Caryophanaceae</taxon>
        <taxon>Filibacter</taxon>
    </lineage>
</organism>
<dbReference type="InterPro" id="IPR025018">
    <property type="entry name" value="DUF3953"/>
</dbReference>
<sequence length="74" mass="8379">MKVLRKIFPIIVVALSSYALITDTTEMLIPYILLSMGLMLLVTGINEFQKRKVTAFALFLAFGFSLFVAIKFFL</sequence>
<evidence type="ECO:0000256" key="1">
    <source>
        <dbReference type="SAM" id="Phobius"/>
    </source>
</evidence>
<keyword evidence="3" id="KW-1185">Reference proteome</keyword>
<proteinExistence type="predicted"/>
<dbReference type="AlphaFoldDB" id="A0A3P5XBQ8"/>
<protein>
    <recommendedName>
        <fullName evidence="4">DUF3953 domain-containing protein</fullName>
    </recommendedName>
</protein>
<name>A0A3P5XBQ8_9BACL</name>